<comment type="subcellular location">
    <subcellularLocation>
        <location evidence="1">Nucleus</location>
    </subcellularLocation>
</comment>
<feature type="region of interest" description="Disordered" evidence="7">
    <location>
        <begin position="214"/>
        <end position="278"/>
    </location>
</feature>
<organism evidence="9 10">
    <name type="scientific">Dioscorea cayennensis subsp. rotundata</name>
    <name type="common">White Guinea yam</name>
    <name type="synonym">Dioscorea rotundata</name>
    <dbReference type="NCBI Taxonomy" id="55577"/>
    <lineage>
        <taxon>Eukaryota</taxon>
        <taxon>Viridiplantae</taxon>
        <taxon>Streptophyta</taxon>
        <taxon>Embryophyta</taxon>
        <taxon>Tracheophyta</taxon>
        <taxon>Spermatophyta</taxon>
        <taxon>Magnoliopsida</taxon>
        <taxon>Liliopsida</taxon>
        <taxon>Dioscoreales</taxon>
        <taxon>Dioscoreaceae</taxon>
        <taxon>Dioscorea</taxon>
    </lineage>
</organism>
<dbReference type="GO" id="GO:0043565">
    <property type="term" value="F:sequence-specific DNA binding"/>
    <property type="evidence" value="ECO:0007669"/>
    <property type="project" value="InterPro"/>
</dbReference>
<dbReference type="PANTHER" id="PTHR31221">
    <property type="entry name" value="WRKY TRANSCRIPTION FACTOR PROTEIN 1-RELATED"/>
    <property type="match status" value="1"/>
</dbReference>
<evidence type="ECO:0000313" key="10">
    <source>
        <dbReference type="RefSeq" id="XP_039141985.1"/>
    </source>
</evidence>
<dbReference type="GeneID" id="120279185"/>
<feature type="compositionally biased region" description="Low complexity" evidence="7">
    <location>
        <begin position="131"/>
        <end position="142"/>
    </location>
</feature>
<accession>A0AB40CQ43</accession>
<keyword evidence="2" id="KW-0677">Repeat</keyword>
<dbReference type="InterPro" id="IPR036576">
    <property type="entry name" value="WRKY_dom_sf"/>
</dbReference>
<dbReference type="GO" id="GO:0003700">
    <property type="term" value="F:DNA-binding transcription factor activity"/>
    <property type="evidence" value="ECO:0007669"/>
    <property type="project" value="InterPro"/>
</dbReference>
<feature type="compositionally biased region" description="Basic and acidic residues" evidence="7">
    <location>
        <begin position="217"/>
        <end position="232"/>
    </location>
</feature>
<dbReference type="Pfam" id="PF03106">
    <property type="entry name" value="WRKY"/>
    <property type="match status" value="2"/>
</dbReference>
<gene>
    <name evidence="10" type="primary">LOC120279185</name>
</gene>
<feature type="compositionally biased region" description="Pro residues" evidence="7">
    <location>
        <begin position="11"/>
        <end position="38"/>
    </location>
</feature>
<sequence length="476" mass="50809">MADPQPATGAPNPPQPEPVNPPSPSPDPPLPPPPSDPMPEPDRNPSGDPTPASDDVSVAPAVSAGCDSRSFQQLLAGAMAVPVVAVPCFIAPAALLESPGFAVRCFDSSGSFPQPVLSAISPVPLQQRPPAATESNANTTEADQPPSSEPKTPSARVIVKAASSDGYNWRKYGQKQVKSSDRSRSYYKCTNTDCLAKKKVEHCQDGRVTEITYRNVHNHDPPQKYRCSKEKGSQSVGAYGENENIDPPSGELNETDPTASKVEQNSGNETPEQQLHCSSDCEEDIAIKTEEDTGSEPDPKRRLTESAVPYSTPVLKTVKEPKVVVQTASDAGLVSDGYRWRKYGQKIVKGNPNPRSYYRCTHGGCPVRKHVERASEDAKAMVITYEGKHNHDLPTPKNSSDTTTSVLTIAGSATITAHLQSSDSVSDQKPSTESLQDTDGAITGKNALELGGEKALESAETLLSIGYNKKPGDGCR</sequence>
<dbReference type="GO" id="GO:0005634">
    <property type="term" value="C:nucleus"/>
    <property type="evidence" value="ECO:0007669"/>
    <property type="project" value="UniProtKB-SubCell"/>
</dbReference>
<keyword evidence="4" id="KW-0238">DNA-binding</keyword>
<evidence type="ECO:0000256" key="6">
    <source>
        <dbReference type="ARBA" id="ARBA00023242"/>
    </source>
</evidence>
<feature type="compositionally biased region" description="Polar residues" evidence="7">
    <location>
        <begin position="419"/>
        <end position="437"/>
    </location>
</feature>
<feature type="compositionally biased region" description="Polar residues" evidence="7">
    <location>
        <begin position="255"/>
        <end position="277"/>
    </location>
</feature>
<keyword evidence="3" id="KW-0805">Transcription regulation</keyword>
<dbReference type="InterPro" id="IPR003657">
    <property type="entry name" value="WRKY_dom"/>
</dbReference>
<dbReference type="SMART" id="SM00774">
    <property type="entry name" value="WRKY"/>
    <property type="match status" value="2"/>
</dbReference>
<protein>
    <submittedName>
        <fullName evidence="10">LOW QUALITY PROTEIN: probable WRKY transcription factor 32</fullName>
    </submittedName>
</protein>
<feature type="region of interest" description="Disordered" evidence="7">
    <location>
        <begin position="1"/>
        <end position="61"/>
    </location>
</feature>
<evidence type="ECO:0000256" key="5">
    <source>
        <dbReference type="ARBA" id="ARBA00023163"/>
    </source>
</evidence>
<dbReference type="AlphaFoldDB" id="A0AB40CQ43"/>
<feature type="region of interest" description="Disordered" evidence="7">
    <location>
        <begin position="121"/>
        <end position="155"/>
    </location>
</feature>
<evidence type="ECO:0000259" key="8">
    <source>
        <dbReference type="PROSITE" id="PS50811"/>
    </source>
</evidence>
<reference evidence="10" key="1">
    <citation type="submission" date="2025-08" db="UniProtKB">
        <authorList>
            <consortium name="RefSeq"/>
        </authorList>
    </citation>
    <scope>IDENTIFICATION</scope>
</reference>
<feature type="domain" description="WRKY" evidence="8">
    <location>
        <begin position="329"/>
        <end position="394"/>
    </location>
</feature>
<dbReference type="PROSITE" id="PS50811">
    <property type="entry name" value="WRKY"/>
    <property type="match status" value="2"/>
</dbReference>
<feature type="domain" description="WRKY" evidence="8">
    <location>
        <begin position="164"/>
        <end position="222"/>
    </location>
</feature>
<dbReference type="Proteomes" id="UP001515500">
    <property type="component" value="Chromosome 16"/>
</dbReference>
<evidence type="ECO:0000256" key="7">
    <source>
        <dbReference type="SAM" id="MobiDB-lite"/>
    </source>
</evidence>
<proteinExistence type="predicted"/>
<dbReference type="SUPFAM" id="SSF118290">
    <property type="entry name" value="WRKY DNA-binding domain"/>
    <property type="match status" value="2"/>
</dbReference>
<name>A0AB40CQ43_DIOCR</name>
<evidence type="ECO:0000256" key="3">
    <source>
        <dbReference type="ARBA" id="ARBA00023015"/>
    </source>
</evidence>
<evidence type="ECO:0000313" key="9">
    <source>
        <dbReference type="Proteomes" id="UP001515500"/>
    </source>
</evidence>
<dbReference type="FunFam" id="2.20.25.80:FF:000006">
    <property type="entry name" value="WRKY transcription factor"/>
    <property type="match status" value="2"/>
</dbReference>
<evidence type="ECO:0000256" key="1">
    <source>
        <dbReference type="ARBA" id="ARBA00004123"/>
    </source>
</evidence>
<keyword evidence="5" id="KW-0804">Transcription</keyword>
<keyword evidence="6" id="KW-0539">Nucleus</keyword>
<dbReference type="Gene3D" id="2.20.25.80">
    <property type="entry name" value="WRKY domain"/>
    <property type="match status" value="2"/>
</dbReference>
<dbReference type="PANTHER" id="PTHR31221:SF322">
    <property type="entry name" value="WRKY TRANSCRIPTION FACTOR 3-RELATED"/>
    <property type="match status" value="1"/>
</dbReference>
<dbReference type="InterPro" id="IPR044810">
    <property type="entry name" value="WRKY_plant"/>
</dbReference>
<evidence type="ECO:0000256" key="4">
    <source>
        <dbReference type="ARBA" id="ARBA00023125"/>
    </source>
</evidence>
<evidence type="ECO:0000256" key="2">
    <source>
        <dbReference type="ARBA" id="ARBA00022737"/>
    </source>
</evidence>
<feature type="region of interest" description="Disordered" evidence="7">
    <location>
        <begin position="419"/>
        <end position="446"/>
    </location>
</feature>
<keyword evidence="9" id="KW-1185">Reference proteome</keyword>
<dbReference type="RefSeq" id="XP_039141985.1">
    <property type="nucleotide sequence ID" value="XM_039286051.1"/>
</dbReference>